<dbReference type="HAMAP" id="MF_00259">
    <property type="entry name" value="GcvT"/>
    <property type="match status" value="1"/>
</dbReference>
<comment type="function">
    <text evidence="7">The glycine cleavage system catalyzes the degradation of glycine.</text>
</comment>
<dbReference type="NCBIfam" id="NF001567">
    <property type="entry name" value="PRK00389.1"/>
    <property type="match status" value="1"/>
</dbReference>
<keyword evidence="4 7" id="KW-0808">Transferase</keyword>
<dbReference type="GO" id="GO:0005829">
    <property type="term" value="C:cytosol"/>
    <property type="evidence" value="ECO:0007669"/>
    <property type="project" value="TreeGrafter"/>
</dbReference>
<dbReference type="FunFam" id="3.30.70.1400:FF:000001">
    <property type="entry name" value="Aminomethyltransferase"/>
    <property type="match status" value="1"/>
</dbReference>
<dbReference type="Gene3D" id="3.30.1360.120">
    <property type="entry name" value="Probable tRNA modification gtpase trme, domain 1"/>
    <property type="match status" value="1"/>
</dbReference>
<dbReference type="Proteomes" id="UP001234916">
    <property type="component" value="Chromosome"/>
</dbReference>
<evidence type="ECO:0000259" key="9">
    <source>
        <dbReference type="Pfam" id="PF01571"/>
    </source>
</evidence>
<dbReference type="PANTHER" id="PTHR43757">
    <property type="entry name" value="AMINOMETHYLTRANSFERASE"/>
    <property type="match status" value="1"/>
</dbReference>
<dbReference type="GO" id="GO:0005960">
    <property type="term" value="C:glycine cleavage complex"/>
    <property type="evidence" value="ECO:0007669"/>
    <property type="project" value="InterPro"/>
</dbReference>
<dbReference type="InterPro" id="IPR006223">
    <property type="entry name" value="GcvT"/>
</dbReference>
<evidence type="ECO:0000256" key="1">
    <source>
        <dbReference type="ARBA" id="ARBA00008609"/>
    </source>
</evidence>
<feature type="domain" description="GCVT N-terminal" evidence="9">
    <location>
        <begin position="7"/>
        <end position="260"/>
    </location>
</feature>
<accession>A0AA49FM46</accession>
<sequence>MAKRTPLYESHLAAGGKIVDFAGWDMPIHYGSQIEEHHRVRTDAGMFDVSHMMAIDLSGPDATRYLRRLLANDVARLTLPGKALYSCMLKEDGGVIDDLIVYFFEPGRYRIVVNAGTADKDMAWMQARASDFALRLKPRRDLAMIAVQGPNAREKFWAAFPGSRAASESLIVFQAAEWSGMKDWLIARTGYTGEDGFEISLPAAGAPAAWDALIAAGVAPCGLGARDTLRLEAGMNLYGQDMDETQNPLESGLGWTLDMKDASRDFIGRKALEAMKPARRFVGLVLQDRGVLRAHQKIVTPLGEGETTSGSFSPALNQSIALARVPAGIAPGDTVEVEIRDKRIKAKVVKPTFVRHGKSLIQGEPA</sequence>
<feature type="domain" description="Aminomethyltransferase C-terminal" evidence="10">
    <location>
        <begin position="279"/>
        <end position="354"/>
    </location>
</feature>
<feature type="binding site" evidence="8">
    <location>
        <position position="198"/>
    </location>
    <ligand>
        <name>substrate</name>
    </ligand>
</feature>
<dbReference type="EMBL" id="CP107246">
    <property type="protein sequence ID" value="WIM06304.1"/>
    <property type="molecule type" value="Genomic_DNA"/>
</dbReference>
<dbReference type="SUPFAM" id="SSF101790">
    <property type="entry name" value="Aminomethyltransferase beta-barrel domain"/>
    <property type="match status" value="1"/>
</dbReference>
<dbReference type="SUPFAM" id="SSF103025">
    <property type="entry name" value="Folate-binding domain"/>
    <property type="match status" value="1"/>
</dbReference>
<proteinExistence type="inferred from homology"/>
<dbReference type="Gene3D" id="3.30.70.1400">
    <property type="entry name" value="Aminomethyltransferase beta-barrel domains"/>
    <property type="match status" value="1"/>
</dbReference>
<dbReference type="EC" id="2.1.2.10" evidence="2 7"/>
<evidence type="ECO:0000256" key="7">
    <source>
        <dbReference type="HAMAP-Rule" id="MF_00259"/>
    </source>
</evidence>
<dbReference type="Pfam" id="PF08669">
    <property type="entry name" value="GCV_T_C"/>
    <property type="match status" value="1"/>
</dbReference>
<dbReference type="InterPro" id="IPR029043">
    <property type="entry name" value="GcvT/YgfZ_C"/>
</dbReference>
<dbReference type="GO" id="GO:0004047">
    <property type="term" value="F:aminomethyltransferase activity"/>
    <property type="evidence" value="ECO:0007669"/>
    <property type="project" value="UniProtKB-UniRule"/>
</dbReference>
<evidence type="ECO:0000256" key="8">
    <source>
        <dbReference type="PIRSR" id="PIRSR006487-1"/>
    </source>
</evidence>
<evidence type="ECO:0000313" key="11">
    <source>
        <dbReference type="EMBL" id="WIM06304.1"/>
    </source>
</evidence>
<dbReference type="NCBIfam" id="TIGR00528">
    <property type="entry name" value="gcvT"/>
    <property type="match status" value="1"/>
</dbReference>
<name>A0AA49FM46_9PROT</name>
<reference evidence="11" key="1">
    <citation type="journal article" date="2023" name="Nat. Microbiol.">
        <title>Enrichment and characterization of a nitric oxide-reducing microbial community in a continuous bioreactor.</title>
        <authorList>
            <person name="Garrido-Amador P."/>
            <person name="Stortenbeker N."/>
            <person name="Wessels H.J.C.T."/>
            <person name="Speth D.R."/>
            <person name="Garcia-Heredia I."/>
            <person name="Kartal B."/>
        </authorList>
    </citation>
    <scope>NUCLEOTIDE SEQUENCE</scope>
    <source>
        <strain evidence="11">MAG1</strain>
    </source>
</reference>
<dbReference type="InterPro" id="IPR022903">
    <property type="entry name" value="GcvT_bac"/>
</dbReference>
<organism evidence="11">
    <name type="scientific">Candidatus Nitricoxidivorans perseverans</name>
    <dbReference type="NCBI Taxonomy" id="2975601"/>
    <lineage>
        <taxon>Bacteria</taxon>
        <taxon>Pseudomonadati</taxon>
        <taxon>Pseudomonadota</taxon>
        <taxon>Betaproteobacteria</taxon>
        <taxon>Nitrosomonadales</taxon>
        <taxon>Sterolibacteriaceae</taxon>
        <taxon>Candidatus Nitricoxidivorans</taxon>
    </lineage>
</organism>
<comment type="similarity">
    <text evidence="1 7">Belongs to the GcvT family.</text>
</comment>
<dbReference type="FunFam" id="4.10.1250.10:FF:000001">
    <property type="entry name" value="Aminomethyltransferase"/>
    <property type="match status" value="1"/>
</dbReference>
<dbReference type="Gene3D" id="2.40.30.110">
    <property type="entry name" value="Aminomethyltransferase beta-barrel domains"/>
    <property type="match status" value="1"/>
</dbReference>
<dbReference type="Gene3D" id="4.10.1250.10">
    <property type="entry name" value="Aminomethyltransferase fragment"/>
    <property type="match status" value="1"/>
</dbReference>
<evidence type="ECO:0000259" key="10">
    <source>
        <dbReference type="Pfam" id="PF08669"/>
    </source>
</evidence>
<protein>
    <recommendedName>
        <fullName evidence="2 7">Aminomethyltransferase</fullName>
        <ecNumber evidence="2 7">2.1.2.10</ecNumber>
    </recommendedName>
    <alternativeName>
        <fullName evidence="5 7">Glycine cleavage system T protein</fullName>
    </alternativeName>
</protein>
<dbReference type="InterPro" id="IPR013977">
    <property type="entry name" value="GcvT_C"/>
</dbReference>
<dbReference type="InterPro" id="IPR006222">
    <property type="entry name" value="GCVT_N"/>
</dbReference>
<dbReference type="PANTHER" id="PTHR43757:SF2">
    <property type="entry name" value="AMINOMETHYLTRANSFERASE, MITOCHONDRIAL"/>
    <property type="match status" value="1"/>
</dbReference>
<evidence type="ECO:0000256" key="3">
    <source>
        <dbReference type="ARBA" id="ARBA00022576"/>
    </source>
</evidence>
<gene>
    <name evidence="7 11" type="primary">gcvT</name>
    <name evidence="11" type="ORF">OHM77_03145</name>
</gene>
<dbReference type="InterPro" id="IPR028896">
    <property type="entry name" value="GcvT/YgfZ/DmdA"/>
</dbReference>
<dbReference type="Pfam" id="PF01571">
    <property type="entry name" value="GCV_T"/>
    <property type="match status" value="1"/>
</dbReference>
<dbReference type="KEGG" id="npv:OHM77_03145"/>
<dbReference type="GO" id="GO:0019464">
    <property type="term" value="P:glycine decarboxylation via glycine cleavage system"/>
    <property type="evidence" value="ECO:0007669"/>
    <property type="project" value="UniProtKB-UniRule"/>
</dbReference>
<comment type="subunit">
    <text evidence="7">The glycine cleavage system is composed of four proteins: P, T, L and H.</text>
</comment>
<evidence type="ECO:0000256" key="5">
    <source>
        <dbReference type="ARBA" id="ARBA00031395"/>
    </source>
</evidence>
<dbReference type="InterPro" id="IPR027266">
    <property type="entry name" value="TrmE/GcvT-like"/>
</dbReference>
<evidence type="ECO:0000256" key="4">
    <source>
        <dbReference type="ARBA" id="ARBA00022679"/>
    </source>
</evidence>
<evidence type="ECO:0000256" key="6">
    <source>
        <dbReference type="ARBA" id="ARBA00047665"/>
    </source>
</evidence>
<keyword evidence="3 7" id="KW-0032">Aminotransferase</keyword>
<dbReference type="GO" id="GO:0008483">
    <property type="term" value="F:transaminase activity"/>
    <property type="evidence" value="ECO:0007669"/>
    <property type="project" value="UniProtKB-KW"/>
</dbReference>
<dbReference type="PIRSF" id="PIRSF006487">
    <property type="entry name" value="GcvT"/>
    <property type="match status" value="1"/>
</dbReference>
<dbReference type="AlphaFoldDB" id="A0AA49FM46"/>
<comment type="catalytic activity">
    <reaction evidence="6 7">
        <text>N(6)-[(R)-S(8)-aminomethyldihydrolipoyl]-L-lysyl-[protein] + (6S)-5,6,7,8-tetrahydrofolate = N(6)-[(R)-dihydrolipoyl]-L-lysyl-[protein] + (6R)-5,10-methylene-5,6,7,8-tetrahydrofolate + NH4(+)</text>
        <dbReference type="Rhea" id="RHEA:16945"/>
        <dbReference type="Rhea" id="RHEA-COMP:10475"/>
        <dbReference type="Rhea" id="RHEA-COMP:10492"/>
        <dbReference type="ChEBI" id="CHEBI:15636"/>
        <dbReference type="ChEBI" id="CHEBI:28938"/>
        <dbReference type="ChEBI" id="CHEBI:57453"/>
        <dbReference type="ChEBI" id="CHEBI:83100"/>
        <dbReference type="ChEBI" id="CHEBI:83143"/>
        <dbReference type="EC" id="2.1.2.10"/>
    </reaction>
</comment>
<evidence type="ECO:0000256" key="2">
    <source>
        <dbReference type="ARBA" id="ARBA00012616"/>
    </source>
</evidence>